<feature type="domain" description="UspA" evidence="1">
    <location>
        <begin position="7"/>
        <end position="133"/>
    </location>
</feature>
<dbReference type="KEGG" id="lgi:LOTGIDRAFT_231833"/>
<dbReference type="Pfam" id="PF00582">
    <property type="entry name" value="Usp"/>
    <property type="match status" value="1"/>
</dbReference>
<sequence length="160" mass="18029">MEGKTSTVLLAVDNSSNAEYCMNFYLQRLHKQGNKLVILHVPEYWGDMARMMSPARLTEVYNESQKRAKVIGEKFHTIAAKNSVSDIEFVTKDGNDPWHVIVDVAKDKKVDFIVMGSRGMDFLTRASIGSVQANQIAPFEVGCLFQLRYKTKLLPSPISD</sequence>
<proteinExistence type="predicted"/>
<evidence type="ECO:0000313" key="2">
    <source>
        <dbReference type="EMBL" id="ESO96099.1"/>
    </source>
</evidence>
<dbReference type="OrthoDB" id="843225at2759"/>
<accession>V4C3I4</accession>
<keyword evidence="3" id="KW-1185">Reference proteome</keyword>
<name>V4C3I4_LOTGI</name>
<dbReference type="InterPro" id="IPR006016">
    <property type="entry name" value="UspA"/>
</dbReference>
<dbReference type="PANTHER" id="PTHR31964:SF113">
    <property type="entry name" value="USPA DOMAIN-CONTAINING PROTEIN"/>
    <property type="match status" value="1"/>
</dbReference>
<dbReference type="Gene3D" id="3.40.50.620">
    <property type="entry name" value="HUPs"/>
    <property type="match status" value="1"/>
</dbReference>
<dbReference type="EMBL" id="KB201549">
    <property type="protein sequence ID" value="ESO96099.1"/>
    <property type="molecule type" value="Genomic_DNA"/>
</dbReference>
<evidence type="ECO:0000313" key="3">
    <source>
        <dbReference type="Proteomes" id="UP000030746"/>
    </source>
</evidence>
<dbReference type="HOGENOM" id="CLU_049301_9_2_1"/>
<protein>
    <recommendedName>
        <fullName evidence="1">UspA domain-containing protein</fullName>
    </recommendedName>
</protein>
<organism evidence="2 3">
    <name type="scientific">Lottia gigantea</name>
    <name type="common">Giant owl limpet</name>
    <dbReference type="NCBI Taxonomy" id="225164"/>
    <lineage>
        <taxon>Eukaryota</taxon>
        <taxon>Metazoa</taxon>
        <taxon>Spiralia</taxon>
        <taxon>Lophotrochozoa</taxon>
        <taxon>Mollusca</taxon>
        <taxon>Gastropoda</taxon>
        <taxon>Patellogastropoda</taxon>
        <taxon>Lottioidea</taxon>
        <taxon>Lottiidae</taxon>
        <taxon>Lottia</taxon>
    </lineage>
</organism>
<reference evidence="2 3" key="1">
    <citation type="journal article" date="2013" name="Nature">
        <title>Insights into bilaterian evolution from three spiralian genomes.</title>
        <authorList>
            <person name="Simakov O."/>
            <person name="Marletaz F."/>
            <person name="Cho S.J."/>
            <person name="Edsinger-Gonzales E."/>
            <person name="Havlak P."/>
            <person name="Hellsten U."/>
            <person name="Kuo D.H."/>
            <person name="Larsson T."/>
            <person name="Lv J."/>
            <person name="Arendt D."/>
            <person name="Savage R."/>
            <person name="Osoegawa K."/>
            <person name="de Jong P."/>
            <person name="Grimwood J."/>
            <person name="Chapman J.A."/>
            <person name="Shapiro H."/>
            <person name="Aerts A."/>
            <person name="Otillar R.P."/>
            <person name="Terry A.Y."/>
            <person name="Boore J.L."/>
            <person name="Grigoriev I.V."/>
            <person name="Lindberg D.R."/>
            <person name="Seaver E.C."/>
            <person name="Weisblat D.A."/>
            <person name="Putnam N.H."/>
            <person name="Rokhsar D.S."/>
        </authorList>
    </citation>
    <scope>NUCLEOTIDE SEQUENCE [LARGE SCALE GENOMIC DNA]</scope>
</reference>
<evidence type="ECO:0000259" key="1">
    <source>
        <dbReference type="Pfam" id="PF00582"/>
    </source>
</evidence>
<dbReference type="CDD" id="cd23659">
    <property type="entry name" value="USP_At3g01520-like"/>
    <property type="match status" value="1"/>
</dbReference>
<dbReference type="SUPFAM" id="SSF52402">
    <property type="entry name" value="Adenine nucleotide alpha hydrolases-like"/>
    <property type="match status" value="1"/>
</dbReference>
<dbReference type="Proteomes" id="UP000030746">
    <property type="component" value="Unassembled WGS sequence"/>
</dbReference>
<dbReference type="OMA" id="WHEICAY"/>
<dbReference type="CTD" id="20248729"/>
<gene>
    <name evidence="2" type="ORF">LOTGIDRAFT_231833</name>
</gene>
<dbReference type="GeneID" id="20248729"/>
<dbReference type="PANTHER" id="PTHR31964">
    <property type="entry name" value="ADENINE NUCLEOTIDE ALPHA HYDROLASES-LIKE SUPERFAMILY PROTEIN"/>
    <property type="match status" value="1"/>
</dbReference>
<dbReference type="AlphaFoldDB" id="V4C3I4"/>
<dbReference type="RefSeq" id="XP_009053214.1">
    <property type="nucleotide sequence ID" value="XM_009054966.1"/>
</dbReference>
<dbReference type="InterPro" id="IPR014729">
    <property type="entry name" value="Rossmann-like_a/b/a_fold"/>
</dbReference>